<evidence type="ECO:0000313" key="1">
    <source>
        <dbReference type="EMBL" id="ELP89360.1"/>
    </source>
</evidence>
<evidence type="ECO:0000313" key="2">
    <source>
        <dbReference type="Proteomes" id="UP000014680"/>
    </source>
</evidence>
<reference evidence="1 2" key="1">
    <citation type="submission" date="2012-10" db="EMBL/GenBank/DDBJ databases">
        <authorList>
            <person name="Zafar N."/>
            <person name="Inman J."/>
            <person name="Hall N."/>
            <person name="Lorenzi H."/>
            <person name="Caler E."/>
        </authorList>
    </citation>
    <scope>NUCLEOTIDE SEQUENCE [LARGE SCALE GENOMIC DNA]</scope>
    <source>
        <strain evidence="1 2">IP1</strain>
    </source>
</reference>
<dbReference type="OrthoDB" id="31502at2759"/>
<dbReference type="VEuPathDB" id="AmoebaDB:EIN_233310"/>
<dbReference type="KEGG" id="eiv:EIN_233310"/>
<keyword evidence="2" id="KW-1185">Reference proteome</keyword>
<dbReference type="Proteomes" id="UP000014680">
    <property type="component" value="Unassembled WGS sequence"/>
</dbReference>
<dbReference type="GeneID" id="14888348"/>
<proteinExistence type="predicted"/>
<name>A0A0A1U570_ENTIV</name>
<accession>A0A0A1U570</accession>
<protein>
    <submittedName>
        <fullName evidence="1">Uncharacterized protein</fullName>
    </submittedName>
</protein>
<dbReference type="RefSeq" id="XP_004256131.1">
    <property type="nucleotide sequence ID" value="XM_004256083.1"/>
</dbReference>
<dbReference type="AlphaFoldDB" id="A0A0A1U570"/>
<organism evidence="1 2">
    <name type="scientific">Entamoeba invadens IP1</name>
    <dbReference type="NCBI Taxonomy" id="370355"/>
    <lineage>
        <taxon>Eukaryota</taxon>
        <taxon>Amoebozoa</taxon>
        <taxon>Evosea</taxon>
        <taxon>Archamoebae</taxon>
        <taxon>Mastigamoebida</taxon>
        <taxon>Entamoebidae</taxon>
        <taxon>Entamoeba</taxon>
    </lineage>
</organism>
<sequence>MILESVFLKNVILYLQTLSDIINFITINKKCQESINTMFINTYNLSLSTPAGKILKMFPSLQTLYLTRLPPNVGRLNVKSISQIDVSFSDKKMKLTDFFKKSTFPPKIRNLRIYSKSIEWKTPTFKKFTKLVEMSIFLSHNSKDKFNIVVVPSLKKMNLFIPLQRLVDIQDFDFKSSSRVQFNLIVSYKSKSLTPDFSVFERFKGLENVKIYVTFLAPETLNLEFMTHFDFFCNERNKEKLKRLTVFYTLGGKCELIKNTIEKCFYDELLVVTIMKIYMVKGCVKFDECMLEIVKIVNYSGTPLLINSDNLRVITLNRTLRSLLKFSIKGVLCDEVILTDKMIKTDCWFEEKQVFKYLIENGQFTVFKALCACVTITDKVKTFYTRQLEGDLSIIPCTEFNNEGEYFYKT</sequence>
<gene>
    <name evidence="1" type="ORF">EIN_233310</name>
</gene>
<dbReference type="EMBL" id="KB206644">
    <property type="protein sequence ID" value="ELP89360.1"/>
    <property type="molecule type" value="Genomic_DNA"/>
</dbReference>